<comment type="caution">
    <text evidence="7">The sequence shown here is derived from an EMBL/GenBank/DDBJ whole genome shotgun (WGS) entry which is preliminary data.</text>
</comment>
<gene>
    <name evidence="7" type="ORF">rosag_05590</name>
</gene>
<evidence type="ECO:0000313" key="8">
    <source>
        <dbReference type="Proteomes" id="UP001161325"/>
    </source>
</evidence>
<dbReference type="InterPro" id="IPR000834">
    <property type="entry name" value="Peptidase_M14"/>
</dbReference>
<reference evidence="7" key="1">
    <citation type="submission" date="2022-08" db="EMBL/GenBank/DDBJ databases">
        <title>Draft genome sequencing of Roseisolibacter agri AW1220.</title>
        <authorList>
            <person name="Tobiishi Y."/>
            <person name="Tonouchi A."/>
        </authorList>
    </citation>
    <scope>NUCLEOTIDE SEQUENCE</scope>
    <source>
        <strain evidence="7">AW1220</strain>
    </source>
</reference>
<sequence>MKARLVLAGAASLVAAGCAAGGASQVDRDLARIRAEALRHAPRPLTRAERTQYQETSRHEDVLAFLDSLVAMDGRLVRTSIGRSGEGRDLPAIVASRPRVATPAEARALRRPVVYVQGNIHAGEVEGKEALQMVLRDLALDPHPNVLDSIVLVAVPIYNADGNEKWGPQARQRGAQNGPETVGQRPNAAGLDLNRDYVKLEAPETRASLAAFNAWDPDVFVDLHTTNGSYHGYALTYSPSLHPAAPLGAFTHDTVLPELRRRMKARRGFETFPYGNFGADEGIGPRQPLTDSVKTGWYTYEHKPRYGTNYYGLRGRLSVLSEAYSHDPFGRRVASTYAFVRELLSLVAERPTAARLAAARTQTPTPARPGGAVPIRARFAPPSRQPVLVEVLTATGDSSRTEPGVPRGIRRTGRYLAQEMPVVDRFAGTLTRAIPAGGWAIDAAAPGADSAVKLLLAHGIRVTRAGSLAATDVETFRADSVVKAARAFQGHQEVRLEGTWRTERRAHGDSFVVSADQPLALLALLLLDPQSDDGLATWNVFDAALRVGGDFPVTRLLVPAP</sequence>
<dbReference type="GO" id="GO:0005615">
    <property type="term" value="C:extracellular space"/>
    <property type="evidence" value="ECO:0007669"/>
    <property type="project" value="TreeGrafter"/>
</dbReference>
<feature type="domain" description="Peptidase M14" evidence="6">
    <location>
        <begin position="52"/>
        <end position="347"/>
    </location>
</feature>
<dbReference type="AlphaFoldDB" id="A0AA37Q6S4"/>
<feature type="signal peptide" evidence="5">
    <location>
        <begin position="1"/>
        <end position="19"/>
    </location>
</feature>
<feature type="chain" id="PRO_5041246419" description="Peptidase M14 domain-containing protein" evidence="5">
    <location>
        <begin position="20"/>
        <end position="561"/>
    </location>
</feature>
<dbReference type="GO" id="GO:0004181">
    <property type="term" value="F:metallocarboxypeptidase activity"/>
    <property type="evidence" value="ECO:0007669"/>
    <property type="project" value="InterPro"/>
</dbReference>
<name>A0AA37Q6S4_9BACT</name>
<organism evidence="7 8">
    <name type="scientific">Roseisolibacter agri</name>
    <dbReference type="NCBI Taxonomy" id="2014610"/>
    <lineage>
        <taxon>Bacteria</taxon>
        <taxon>Pseudomonadati</taxon>
        <taxon>Gemmatimonadota</taxon>
        <taxon>Gemmatimonadia</taxon>
        <taxon>Gemmatimonadales</taxon>
        <taxon>Gemmatimonadaceae</taxon>
        <taxon>Roseisolibacter</taxon>
    </lineage>
</organism>
<dbReference type="SMART" id="SM00631">
    <property type="entry name" value="Zn_pept"/>
    <property type="match status" value="1"/>
</dbReference>
<evidence type="ECO:0000256" key="5">
    <source>
        <dbReference type="SAM" id="SignalP"/>
    </source>
</evidence>
<evidence type="ECO:0000259" key="6">
    <source>
        <dbReference type="PROSITE" id="PS52035"/>
    </source>
</evidence>
<evidence type="ECO:0000313" key="7">
    <source>
        <dbReference type="EMBL" id="GLC24046.1"/>
    </source>
</evidence>
<dbReference type="PANTHER" id="PTHR11705:SF145">
    <property type="entry name" value="PEPTIDASE M14 CARBOXYPEPTIDASE A DOMAIN-CONTAINING PROTEIN"/>
    <property type="match status" value="1"/>
</dbReference>
<dbReference type="Proteomes" id="UP001161325">
    <property type="component" value="Unassembled WGS sequence"/>
</dbReference>
<comment type="cofactor">
    <cofactor evidence="1">
        <name>Zn(2+)</name>
        <dbReference type="ChEBI" id="CHEBI:29105"/>
    </cofactor>
</comment>
<dbReference type="Gene3D" id="3.40.630.10">
    <property type="entry name" value="Zn peptidases"/>
    <property type="match status" value="1"/>
</dbReference>
<comment type="similarity">
    <text evidence="2 3">Belongs to the peptidase M14 family.</text>
</comment>
<dbReference type="GO" id="GO:0008270">
    <property type="term" value="F:zinc ion binding"/>
    <property type="evidence" value="ECO:0007669"/>
    <property type="project" value="InterPro"/>
</dbReference>
<accession>A0AA37Q6S4</accession>
<evidence type="ECO:0000256" key="3">
    <source>
        <dbReference type="PROSITE-ProRule" id="PRU01379"/>
    </source>
</evidence>
<evidence type="ECO:0000256" key="2">
    <source>
        <dbReference type="ARBA" id="ARBA00005988"/>
    </source>
</evidence>
<evidence type="ECO:0000256" key="4">
    <source>
        <dbReference type="SAM" id="MobiDB-lite"/>
    </source>
</evidence>
<dbReference type="RefSeq" id="WP_284348492.1">
    <property type="nucleotide sequence ID" value="NZ_BRXS01000001.1"/>
</dbReference>
<keyword evidence="8" id="KW-1185">Reference proteome</keyword>
<feature type="active site" description="Proton donor/acceptor" evidence="3">
    <location>
        <position position="322"/>
    </location>
</feature>
<evidence type="ECO:0000256" key="1">
    <source>
        <dbReference type="ARBA" id="ARBA00001947"/>
    </source>
</evidence>
<dbReference type="PRINTS" id="PR00765">
    <property type="entry name" value="CRBOXYPTASEA"/>
</dbReference>
<dbReference type="EMBL" id="BRXS01000001">
    <property type="protein sequence ID" value="GLC24046.1"/>
    <property type="molecule type" value="Genomic_DNA"/>
</dbReference>
<dbReference type="Pfam" id="PF00246">
    <property type="entry name" value="Peptidase_M14"/>
    <property type="match status" value="1"/>
</dbReference>
<dbReference type="PROSITE" id="PS52035">
    <property type="entry name" value="PEPTIDASE_M14"/>
    <property type="match status" value="1"/>
</dbReference>
<feature type="region of interest" description="Disordered" evidence="4">
    <location>
        <begin position="164"/>
        <end position="189"/>
    </location>
</feature>
<dbReference type="PANTHER" id="PTHR11705">
    <property type="entry name" value="PROTEASE FAMILY M14 CARBOXYPEPTIDASE A,B"/>
    <property type="match status" value="1"/>
</dbReference>
<dbReference type="PROSITE" id="PS51257">
    <property type="entry name" value="PROKAR_LIPOPROTEIN"/>
    <property type="match status" value="1"/>
</dbReference>
<keyword evidence="5" id="KW-0732">Signal</keyword>
<protein>
    <recommendedName>
        <fullName evidence="6">Peptidase M14 domain-containing protein</fullName>
    </recommendedName>
</protein>
<dbReference type="SUPFAM" id="SSF53187">
    <property type="entry name" value="Zn-dependent exopeptidases"/>
    <property type="match status" value="1"/>
</dbReference>
<proteinExistence type="inferred from homology"/>
<dbReference type="CDD" id="cd06241">
    <property type="entry name" value="M14-like"/>
    <property type="match status" value="1"/>
</dbReference>
<dbReference type="GO" id="GO:0006508">
    <property type="term" value="P:proteolysis"/>
    <property type="evidence" value="ECO:0007669"/>
    <property type="project" value="InterPro"/>
</dbReference>